<dbReference type="NCBIfam" id="TIGR02532">
    <property type="entry name" value="IV_pilin_GFxxxE"/>
    <property type="match status" value="1"/>
</dbReference>
<organism evidence="1 2">
    <name type="scientific">Campylobacter geochelonis</name>
    <dbReference type="NCBI Taxonomy" id="1780362"/>
    <lineage>
        <taxon>Bacteria</taxon>
        <taxon>Pseudomonadati</taxon>
        <taxon>Campylobacterota</taxon>
        <taxon>Epsilonproteobacteria</taxon>
        <taxon>Campylobacterales</taxon>
        <taxon>Campylobacteraceae</taxon>
        <taxon>Campylobacter</taxon>
    </lineage>
</organism>
<accession>A0A128EL02</accession>
<dbReference type="InterPro" id="IPR012902">
    <property type="entry name" value="N_methyl_site"/>
</dbReference>
<dbReference type="Gene3D" id="3.30.700.10">
    <property type="entry name" value="Glycoprotein, Type 4 Pilin"/>
    <property type="match status" value="1"/>
</dbReference>
<dbReference type="EMBL" id="FIZP01000017">
    <property type="protein sequence ID" value="CZE49307.1"/>
    <property type="molecule type" value="Genomic_DNA"/>
</dbReference>
<sequence length="155" mass="17007">MKGLKHGFTMVELIFVILILGILAAFAIPRLAATRDDAQIAAYAKNLSVLLSDLSGYYLSQNGYNPKISSMTLVQVVDDGDFSATLPTRGVGCLKIKIYNDDIKDEKDNLIRGGTAELIAINQNNAFCKRVQESPMVSNYIKQGRYILLGKPLAH</sequence>
<evidence type="ECO:0000313" key="1">
    <source>
        <dbReference type="EMBL" id="CZE49307.1"/>
    </source>
</evidence>
<dbReference type="Proteomes" id="UP000069632">
    <property type="component" value="Unassembled WGS sequence"/>
</dbReference>
<protein>
    <submittedName>
        <fullName evidence="1">N-terminal methylation domain-containing protein</fullName>
    </submittedName>
</protein>
<dbReference type="SUPFAM" id="SSF54523">
    <property type="entry name" value="Pili subunits"/>
    <property type="match status" value="1"/>
</dbReference>
<proteinExistence type="predicted"/>
<dbReference type="InterPro" id="IPR045584">
    <property type="entry name" value="Pilin-like"/>
</dbReference>
<evidence type="ECO:0000313" key="2">
    <source>
        <dbReference type="Proteomes" id="UP000069632"/>
    </source>
</evidence>
<dbReference type="RefSeq" id="WP_075531947.1">
    <property type="nucleotide sequence ID" value="NZ_CP053844.1"/>
</dbReference>
<dbReference type="Pfam" id="PF07963">
    <property type="entry name" value="N_methyl"/>
    <property type="match status" value="1"/>
</dbReference>
<name>A0A128EL02_9BACT</name>
<reference evidence="1 2" key="1">
    <citation type="submission" date="2016-02" db="EMBL/GenBank/DDBJ databases">
        <authorList>
            <consortium name="Pathogen Informatics"/>
        </authorList>
    </citation>
    <scope>NUCLEOTIDE SEQUENCE [LARGE SCALE GENOMIC DNA]</scope>
    <source>
        <strain evidence="1 2">RC20</strain>
    </source>
</reference>
<gene>
    <name evidence="1" type="primary">fimA</name>
    <name evidence="1" type="ORF">ERS672216_01857</name>
</gene>
<keyword evidence="2" id="KW-1185">Reference proteome</keyword>
<dbReference type="AlphaFoldDB" id="A0A128EL02"/>